<organism evidence="1 2">
    <name type="scientific">Dioszegia hungarica</name>
    <dbReference type="NCBI Taxonomy" id="4972"/>
    <lineage>
        <taxon>Eukaryota</taxon>
        <taxon>Fungi</taxon>
        <taxon>Dikarya</taxon>
        <taxon>Basidiomycota</taxon>
        <taxon>Agaricomycotina</taxon>
        <taxon>Tremellomycetes</taxon>
        <taxon>Tremellales</taxon>
        <taxon>Bulleribasidiaceae</taxon>
        <taxon>Dioszegia</taxon>
    </lineage>
</organism>
<protein>
    <submittedName>
        <fullName evidence="1">Uncharacterized protein</fullName>
    </submittedName>
</protein>
<dbReference type="AlphaFoldDB" id="A0AA38HFR6"/>
<sequence>MRHSERRPSEEHLDLLRKTSGLAQGHSRSCTCFQEKQQIECKFTVVLLAFSFVHLCNYCDLAIRHQKQPSRSKEMRERSDRKATSLANTAKLYTKGVQQRRPARSRSCPLFPDFSSLASSLQAVFRLFRQDTPSQSYPTNPDTPSIPTSAICCSTLSFPCTKTGLRQTEITEGGSRTV</sequence>
<keyword evidence="2" id="KW-1185">Reference proteome</keyword>
<gene>
    <name evidence="1" type="ORF">MKK02DRAFT_29446</name>
</gene>
<evidence type="ECO:0000313" key="1">
    <source>
        <dbReference type="EMBL" id="KAI9639367.1"/>
    </source>
</evidence>
<dbReference type="EMBL" id="JAKWFO010000001">
    <property type="protein sequence ID" value="KAI9639367.1"/>
    <property type="molecule type" value="Genomic_DNA"/>
</dbReference>
<name>A0AA38HFR6_9TREE</name>
<comment type="caution">
    <text evidence="1">The sequence shown here is derived from an EMBL/GenBank/DDBJ whole genome shotgun (WGS) entry which is preliminary data.</text>
</comment>
<accession>A0AA38HFR6</accession>
<proteinExistence type="predicted"/>
<dbReference type="RefSeq" id="XP_052949144.1">
    <property type="nucleotide sequence ID" value="XM_053087823.1"/>
</dbReference>
<dbReference type="GeneID" id="77727028"/>
<dbReference type="Proteomes" id="UP001164286">
    <property type="component" value="Unassembled WGS sequence"/>
</dbReference>
<evidence type="ECO:0000313" key="2">
    <source>
        <dbReference type="Proteomes" id="UP001164286"/>
    </source>
</evidence>
<reference evidence="1" key="1">
    <citation type="journal article" date="2022" name="G3 (Bethesda)">
        <title>High quality genome of the basidiomycete yeast Dioszegia hungarica PDD-24b-2 isolated from cloud water.</title>
        <authorList>
            <person name="Jarrige D."/>
            <person name="Haridas S."/>
            <person name="Bleykasten-Grosshans C."/>
            <person name="Joly M."/>
            <person name="Nadalig T."/>
            <person name="Sancelme M."/>
            <person name="Vuilleumier S."/>
            <person name="Grigoriev I.V."/>
            <person name="Amato P."/>
            <person name="Bringel F."/>
        </authorList>
    </citation>
    <scope>NUCLEOTIDE SEQUENCE</scope>
    <source>
        <strain evidence="1">PDD-24b-2</strain>
    </source>
</reference>